<evidence type="ECO:0000313" key="2">
    <source>
        <dbReference type="Proteomes" id="UP000706151"/>
    </source>
</evidence>
<proteinExistence type="predicted"/>
<name>A0A935W6B6_9PROT</name>
<protein>
    <recommendedName>
        <fullName evidence="3">GTPase</fullName>
    </recommendedName>
</protein>
<comment type="caution">
    <text evidence="1">The sequence shown here is derived from an EMBL/GenBank/DDBJ whole genome shotgun (WGS) entry which is preliminary data.</text>
</comment>
<organism evidence="1 2">
    <name type="scientific">Candidatus Accumulibacter affinis</name>
    <dbReference type="NCBI Taxonomy" id="2954384"/>
    <lineage>
        <taxon>Bacteria</taxon>
        <taxon>Pseudomonadati</taxon>
        <taxon>Pseudomonadota</taxon>
        <taxon>Betaproteobacteria</taxon>
        <taxon>Candidatus Accumulibacter</taxon>
    </lineage>
</organism>
<dbReference type="AlphaFoldDB" id="A0A935W6B6"/>
<evidence type="ECO:0000313" key="1">
    <source>
        <dbReference type="EMBL" id="MBK7955843.1"/>
    </source>
</evidence>
<reference evidence="1 2" key="1">
    <citation type="submission" date="2020-10" db="EMBL/GenBank/DDBJ databases">
        <title>Connecting structure to function with the recovery of over 1000 high-quality activated sludge metagenome-assembled genomes encoding full-length rRNA genes using long-read sequencing.</title>
        <authorList>
            <person name="Singleton C.M."/>
            <person name="Petriglieri F."/>
            <person name="Kristensen J.M."/>
            <person name="Kirkegaard R.H."/>
            <person name="Michaelsen T.Y."/>
            <person name="Andersen M.H."/>
            <person name="Karst S.M."/>
            <person name="Dueholm M.S."/>
            <person name="Nielsen P.H."/>
            <person name="Albertsen M."/>
        </authorList>
    </citation>
    <scope>NUCLEOTIDE SEQUENCE [LARGE SCALE GENOMIC DNA]</scope>
    <source>
        <strain evidence="1">Fred_18-Q3-R57-64_BAT3C.720</strain>
    </source>
</reference>
<gene>
    <name evidence="1" type="ORF">IPK02_18955</name>
</gene>
<dbReference type="Proteomes" id="UP000706151">
    <property type="component" value="Unassembled WGS sequence"/>
</dbReference>
<sequence>MTKTTFDANGKNRQAAPLADLRSILQWLDLPPRLMPAAELVLLRSHLESLRAAAGTTQQRARALERLYTRSTTVIADLLPTLTSDLALPVPRNARRLVRNVLDLLQTLADETLAPLAEEGPGPGPRQSPQLALARGLHVLAQQLMVSHMIASPVPLGAWQRLHQTYATAQRLQLHAAAPKGGSRSLQNVYHAAVLLGCAQPASMTPREVLFLAACFERFADQLEPLVATATAAPGNFWIDPARDLPALSSLRKQPPETAPLHGFSCTRLCLLLNAQIAQLNAGRPPQELDLPDFAATPAGRGVLGRLAARWSDSGKRRFLRRRQSQRMLLSAGVDRIWQLCSQGEAANAVVSTWMISNESPDGYAVMHVSGNTGVLSVGDVAAVRAEAEQNWQICLVRWALSENPEHLELGLQILAPTAVPAILAQRSDNAGTEYLRVLILPEIPNLRSGQSLVVAAGALPKERTKMLLIVEGKNLSVREVNSVSVDEQTGSVEILSIEPDQNPF</sequence>
<accession>A0A935W6B6</accession>
<dbReference type="EMBL" id="JADJOT010000011">
    <property type="protein sequence ID" value="MBK7955843.1"/>
    <property type="molecule type" value="Genomic_DNA"/>
</dbReference>
<evidence type="ECO:0008006" key="3">
    <source>
        <dbReference type="Google" id="ProtNLM"/>
    </source>
</evidence>